<dbReference type="InterPro" id="IPR032710">
    <property type="entry name" value="NTF2-like_dom_sf"/>
</dbReference>
<dbReference type="EMBL" id="NTME01000003">
    <property type="protein sequence ID" value="PBJ97069.1"/>
    <property type="molecule type" value="Genomic_DNA"/>
</dbReference>
<dbReference type="EMBL" id="PJCJ01000002">
    <property type="protein sequence ID" value="PLV16203.1"/>
    <property type="molecule type" value="Genomic_DNA"/>
</dbReference>
<dbReference type="SUPFAM" id="SSF54427">
    <property type="entry name" value="NTF2-like"/>
    <property type="match status" value="1"/>
</dbReference>
<dbReference type="Proteomes" id="UP000218102">
    <property type="component" value="Unassembled WGS sequence"/>
</dbReference>
<proteinExistence type="predicted"/>
<comment type="caution">
    <text evidence="2">The sequence shown here is derived from an EMBL/GenBank/DDBJ whole genome shotgun (WGS) entry which is preliminary data.</text>
</comment>
<evidence type="ECO:0000313" key="5">
    <source>
        <dbReference type="Proteomes" id="UP000234744"/>
    </source>
</evidence>
<sequence length="140" mass="15285">MMTSPKDYAQRAANAFNQRDVQGLLALVDEDFVYLDGMTTQTGREAMRAREMALFSALPDAQVALTPFMVSDDRLAMTAVLTGTFTAPLLLPAGVIVPAHGRRICVHYAAHFTFRNGLAIREAVFFDSAMLKPSAEQSEG</sequence>
<evidence type="ECO:0000313" key="4">
    <source>
        <dbReference type="Proteomes" id="UP000218102"/>
    </source>
</evidence>
<protein>
    <submittedName>
        <fullName evidence="2">Nuclear transport factor 2 family protein</fullName>
    </submittedName>
</protein>
<organism evidence="2 4">
    <name type="scientific">Pseudomonas plecoglossicida</name>
    <dbReference type="NCBI Taxonomy" id="70775"/>
    <lineage>
        <taxon>Bacteria</taxon>
        <taxon>Pseudomonadati</taxon>
        <taxon>Pseudomonadota</taxon>
        <taxon>Gammaproteobacteria</taxon>
        <taxon>Pseudomonadales</taxon>
        <taxon>Pseudomonadaceae</taxon>
        <taxon>Pseudomonas</taxon>
    </lineage>
</organism>
<dbReference type="Pfam" id="PF12680">
    <property type="entry name" value="SnoaL_2"/>
    <property type="match status" value="1"/>
</dbReference>
<reference evidence="2 4" key="1">
    <citation type="submission" date="2017-09" db="EMBL/GenBank/DDBJ databases">
        <authorList>
            <person name="Ehlers B."/>
            <person name="Leendertz F.H."/>
        </authorList>
    </citation>
    <scope>NUCLEOTIDE SEQUENCE [LARGE SCALE GENOMIC DNA]</scope>
    <source>
        <strain evidence="2 4">DJ-1</strain>
    </source>
</reference>
<evidence type="ECO:0000259" key="1">
    <source>
        <dbReference type="Pfam" id="PF12680"/>
    </source>
</evidence>
<name>A0A0B5KIM3_PSEDL</name>
<dbReference type="InterPro" id="IPR037401">
    <property type="entry name" value="SnoaL-like"/>
</dbReference>
<dbReference type="Gene3D" id="3.10.450.50">
    <property type="match status" value="1"/>
</dbReference>
<keyword evidence="5" id="KW-1185">Reference proteome</keyword>
<dbReference type="AlphaFoldDB" id="A0A0B5KIM3"/>
<reference evidence="3 5" key="2">
    <citation type="submission" date="2017-12" db="EMBL/GenBank/DDBJ databases">
        <title>Detection of the carbapenemase gene blaVIM-5 in members of the Pseudomonas putida group isolated from polluted Nigerian wetlands.</title>
        <authorList>
            <person name="Adelowo O."/>
            <person name="Vollmers J."/>
            <person name="Maeusezahl I."/>
            <person name="Kaster A.-K."/>
            <person name="Mueller J.A."/>
        </authorList>
    </citation>
    <scope>NUCLEOTIDE SEQUENCE [LARGE SCALE GENOMIC DNA]</scope>
    <source>
        <strain evidence="3 5">MR69</strain>
    </source>
</reference>
<dbReference type="KEGG" id="ppj:RK21_03978"/>
<dbReference type="RefSeq" id="WP_015269083.1">
    <property type="nucleotide sequence ID" value="NZ_CP010359.1"/>
</dbReference>
<dbReference type="Proteomes" id="UP000234744">
    <property type="component" value="Unassembled WGS sequence"/>
</dbReference>
<feature type="domain" description="SnoaL-like" evidence="1">
    <location>
        <begin position="10"/>
        <end position="120"/>
    </location>
</feature>
<evidence type="ECO:0000313" key="2">
    <source>
        <dbReference type="EMBL" id="PBJ97069.1"/>
    </source>
</evidence>
<evidence type="ECO:0000313" key="3">
    <source>
        <dbReference type="EMBL" id="PLV16203.1"/>
    </source>
</evidence>
<gene>
    <name evidence="2" type="ORF">CMV24_04345</name>
    <name evidence="3" type="ORF">CXG47_04880</name>
</gene>
<accession>A0A0B5KIM3</accession>